<dbReference type="Pfam" id="PF02618">
    <property type="entry name" value="YceG"/>
    <property type="match status" value="1"/>
</dbReference>
<keyword evidence="5" id="KW-0456">Lyase</keyword>
<sequence>TKGEIMNEQKLKKQNRLVVIILLLLLVAGLAIHQYFNYALRPVDSANHQRVTVTIPRGATDDEVAKILKEKQLVRRAYVFSYYLQTHKTKGVKAGKFKLARTQSVPQIATELQSSRAAKR</sequence>
<evidence type="ECO:0008006" key="10">
    <source>
        <dbReference type="Google" id="ProtNLM"/>
    </source>
</evidence>
<feature type="transmembrane region" description="Helical" evidence="7">
    <location>
        <begin position="17"/>
        <end position="36"/>
    </location>
</feature>
<evidence type="ECO:0000256" key="1">
    <source>
        <dbReference type="ARBA" id="ARBA00022475"/>
    </source>
</evidence>
<dbReference type="RefSeq" id="WP_007123426.1">
    <property type="nucleotide sequence ID" value="NZ_GG700732.1"/>
</dbReference>
<dbReference type="GO" id="GO:0016829">
    <property type="term" value="F:lyase activity"/>
    <property type="evidence" value="ECO:0007669"/>
    <property type="project" value="UniProtKB-KW"/>
</dbReference>
<dbReference type="eggNOG" id="COG1559">
    <property type="taxonomic scope" value="Bacteria"/>
</dbReference>
<organism evidence="8 9">
    <name type="scientific">Limosilactobacillus antri DSM 16041</name>
    <dbReference type="NCBI Taxonomy" id="525309"/>
    <lineage>
        <taxon>Bacteria</taxon>
        <taxon>Bacillati</taxon>
        <taxon>Bacillota</taxon>
        <taxon>Bacilli</taxon>
        <taxon>Lactobacillales</taxon>
        <taxon>Lactobacillaceae</taxon>
        <taxon>Limosilactobacillus</taxon>
    </lineage>
</organism>
<evidence type="ECO:0000256" key="2">
    <source>
        <dbReference type="ARBA" id="ARBA00022692"/>
    </source>
</evidence>
<dbReference type="AlphaFoldDB" id="C8P991"/>
<name>C8P991_9LACO</name>
<keyword evidence="2 7" id="KW-0812">Transmembrane</keyword>
<feature type="non-terminal residue" evidence="8">
    <location>
        <position position="1"/>
    </location>
</feature>
<dbReference type="InterPro" id="IPR003770">
    <property type="entry name" value="MLTG-like"/>
</dbReference>
<comment type="caution">
    <text evidence="8">The sequence shown here is derived from an EMBL/GenBank/DDBJ whole genome shotgun (WGS) entry which is preliminary data.</text>
</comment>
<evidence type="ECO:0000256" key="5">
    <source>
        <dbReference type="ARBA" id="ARBA00023239"/>
    </source>
</evidence>
<evidence type="ECO:0000256" key="4">
    <source>
        <dbReference type="ARBA" id="ARBA00023136"/>
    </source>
</evidence>
<dbReference type="PANTHER" id="PTHR30518:SF2">
    <property type="entry name" value="ENDOLYTIC MUREIN TRANSGLYCOSYLASE"/>
    <property type="match status" value="1"/>
</dbReference>
<dbReference type="GO" id="GO:0071555">
    <property type="term" value="P:cell wall organization"/>
    <property type="evidence" value="ECO:0007669"/>
    <property type="project" value="UniProtKB-KW"/>
</dbReference>
<dbReference type="STRING" id="525309.HMPREF0494_1885"/>
<gene>
    <name evidence="8" type="ORF">HMPREF0494_1885</name>
</gene>
<dbReference type="PANTHER" id="PTHR30518">
    <property type="entry name" value="ENDOLYTIC MUREIN TRANSGLYCOSYLASE"/>
    <property type="match status" value="1"/>
</dbReference>
<dbReference type="Proteomes" id="UP000003675">
    <property type="component" value="Unassembled WGS sequence"/>
</dbReference>
<proteinExistence type="predicted"/>
<accession>C8P991</accession>
<protein>
    <recommendedName>
        <fullName evidence="10">Aminodeoxychorismate lyase</fullName>
    </recommendedName>
</protein>
<evidence type="ECO:0000313" key="9">
    <source>
        <dbReference type="Proteomes" id="UP000003675"/>
    </source>
</evidence>
<evidence type="ECO:0000313" key="8">
    <source>
        <dbReference type="EMBL" id="EEW52957.1"/>
    </source>
</evidence>
<dbReference type="Gene3D" id="3.30.1490.480">
    <property type="entry name" value="Endolytic murein transglycosylase"/>
    <property type="match status" value="1"/>
</dbReference>
<dbReference type="HOGENOM" id="CLU_2043025_0_0_9"/>
<keyword evidence="6" id="KW-0961">Cell wall biogenesis/degradation</keyword>
<keyword evidence="1" id="KW-1003">Cell membrane</keyword>
<keyword evidence="4 7" id="KW-0472">Membrane</keyword>
<dbReference type="EMBL" id="ACLL01000053">
    <property type="protein sequence ID" value="EEW52957.1"/>
    <property type="molecule type" value="Genomic_DNA"/>
</dbReference>
<evidence type="ECO:0000256" key="3">
    <source>
        <dbReference type="ARBA" id="ARBA00022989"/>
    </source>
</evidence>
<keyword evidence="3 7" id="KW-1133">Transmembrane helix</keyword>
<reference evidence="8 9" key="1">
    <citation type="submission" date="2009-09" db="EMBL/GenBank/DDBJ databases">
        <authorList>
            <person name="Qin X."/>
            <person name="Bachman B."/>
            <person name="Battles P."/>
            <person name="Bell A."/>
            <person name="Bess C."/>
            <person name="Bickham C."/>
            <person name="Chaboub L."/>
            <person name="Chen D."/>
            <person name="Coyle M."/>
            <person name="Deiros D.R."/>
            <person name="Dinh H."/>
            <person name="Forbes L."/>
            <person name="Fowler G."/>
            <person name="Francisco L."/>
            <person name="Fu Q."/>
            <person name="Gubbala S."/>
            <person name="Hale W."/>
            <person name="Han Y."/>
            <person name="Hemphill L."/>
            <person name="Highlander S.K."/>
            <person name="Hirani K."/>
            <person name="Hogues M."/>
            <person name="Jackson L."/>
            <person name="Jakkamsetti A."/>
            <person name="Javaid M."/>
            <person name="Jiang H."/>
            <person name="Korchina V."/>
            <person name="Kovar C."/>
            <person name="Lara F."/>
            <person name="Lee S."/>
            <person name="Mata R."/>
            <person name="Mathew T."/>
            <person name="Moen C."/>
            <person name="Morales K."/>
            <person name="Munidasa M."/>
            <person name="Nazareth L."/>
            <person name="Ngo R."/>
            <person name="Nguyen L."/>
            <person name="Okwuonu G."/>
            <person name="Ongeri F."/>
            <person name="Patil S."/>
            <person name="Petrosino J."/>
            <person name="Pham C."/>
            <person name="Pham P."/>
            <person name="Pu L.-L."/>
            <person name="Puazo M."/>
            <person name="Raj R."/>
            <person name="Reid J."/>
            <person name="Rouhana J."/>
            <person name="Saada N."/>
            <person name="Shang Y."/>
            <person name="Simmons D."/>
            <person name="Thornton R."/>
            <person name="Warren J."/>
            <person name="Weissenberger G."/>
            <person name="Zhang J."/>
            <person name="Zhang L."/>
            <person name="Zhou C."/>
            <person name="Zhu D."/>
            <person name="Muzny D."/>
            <person name="Worley K."/>
            <person name="Gibbs R."/>
        </authorList>
    </citation>
    <scope>NUCLEOTIDE SEQUENCE [LARGE SCALE GENOMIC DNA]</scope>
    <source>
        <strain evidence="8 9">DSM 16041</strain>
    </source>
</reference>
<evidence type="ECO:0000256" key="6">
    <source>
        <dbReference type="ARBA" id="ARBA00023316"/>
    </source>
</evidence>
<evidence type="ECO:0000256" key="7">
    <source>
        <dbReference type="SAM" id="Phobius"/>
    </source>
</evidence>